<dbReference type="Proteomes" id="UP000184550">
    <property type="component" value="Unassembled WGS sequence"/>
</dbReference>
<evidence type="ECO:0000313" key="1">
    <source>
        <dbReference type="EMBL" id="VXD21797.1"/>
    </source>
</evidence>
<comment type="caution">
    <text evidence="1">The sequence shown here is derived from an EMBL/GenBank/DDBJ whole genome shotgun (WGS) entry which is preliminary data.</text>
</comment>
<evidence type="ECO:0000313" key="2">
    <source>
        <dbReference type="Proteomes" id="UP000184550"/>
    </source>
</evidence>
<gene>
    <name evidence="1" type="ORF">PL8927_720201</name>
</gene>
<dbReference type="OrthoDB" id="485097at2"/>
<dbReference type="RefSeq" id="WP_083624150.1">
    <property type="nucleotide sequence ID" value="NZ_LR734877.1"/>
</dbReference>
<proteinExistence type="predicted"/>
<reference evidence="1" key="1">
    <citation type="submission" date="2019-10" db="EMBL/GenBank/DDBJ databases">
        <authorList>
            <consortium name="Genoscope - CEA"/>
            <person name="William W."/>
        </authorList>
    </citation>
    <scope>NUCLEOTIDE SEQUENCE [LARGE SCALE GENOMIC DNA]</scope>
    <source>
        <strain evidence="1">BBR_PRJEB10992</strain>
    </source>
</reference>
<protein>
    <submittedName>
        <fullName evidence="1">Uncharacterized protein</fullName>
    </submittedName>
</protein>
<keyword evidence="2" id="KW-1185">Reference proteome</keyword>
<accession>A0A7Z9BUU7</accession>
<name>A0A7Z9BUU7_9CYAN</name>
<sequence>MASQHQVKQYLAHWFQLGKKVLIHNGTEFRLPQFVVQGERYSREFEDCWKEILSPESGECYLEGTEETIQDLLSSKWEIESCARCSLLVPIKTVGMPPTCCPCFDLPTWPNMETPLPRLPISTRLYLLNICNRLTDTTETDNCESG</sequence>
<organism evidence="1 2">
    <name type="scientific">Planktothrix serta PCC 8927</name>
    <dbReference type="NCBI Taxonomy" id="671068"/>
    <lineage>
        <taxon>Bacteria</taxon>
        <taxon>Bacillati</taxon>
        <taxon>Cyanobacteriota</taxon>
        <taxon>Cyanophyceae</taxon>
        <taxon>Oscillatoriophycideae</taxon>
        <taxon>Oscillatoriales</taxon>
        <taxon>Microcoleaceae</taxon>
        <taxon>Planktothrix</taxon>
    </lineage>
</organism>
<dbReference type="AlphaFoldDB" id="A0A7Z9BUU7"/>
<dbReference type="EMBL" id="CZCU02000149">
    <property type="protein sequence ID" value="VXD21797.1"/>
    <property type="molecule type" value="Genomic_DNA"/>
</dbReference>